<feature type="domain" description="Transcription regulator PadR N-terminal" evidence="1">
    <location>
        <begin position="39"/>
        <end position="104"/>
    </location>
</feature>
<proteinExistence type="predicted"/>
<dbReference type="InterPro" id="IPR005149">
    <property type="entry name" value="Tscrpt_reg_PadR_N"/>
</dbReference>
<dbReference type="Proteomes" id="UP001208689">
    <property type="component" value="Chromosome"/>
</dbReference>
<dbReference type="Pfam" id="PF03551">
    <property type="entry name" value="PadR"/>
    <property type="match status" value="1"/>
</dbReference>
<dbReference type="SUPFAM" id="SSF46785">
    <property type="entry name" value="Winged helix' DNA-binding domain"/>
    <property type="match status" value="1"/>
</dbReference>
<evidence type="ECO:0000313" key="3">
    <source>
        <dbReference type="Proteomes" id="UP001208689"/>
    </source>
</evidence>
<sequence length="211" mass="24112">MFSKKIRLDNKGKTVSVATALVLMAIDEIIEDPINDSNVVYGYQIMTHLRESYSWNVKSGTVYPILKKLDREFLIKKGVAQDRTDNNSKRQMIFYKLTPKGKKLTRVIKNLNDDALDAALSSNESNTTGHSKIDLKGTKFPDKKFAENYLGPFLIDFDSQVANQIPNKRTNDELDQLKGEIEKSIEQLEICKMLLQGQISRIDTLKRIKKK</sequence>
<evidence type="ECO:0000313" key="2">
    <source>
        <dbReference type="EMBL" id="UYP46622.1"/>
    </source>
</evidence>
<dbReference type="Gene3D" id="1.10.10.10">
    <property type="entry name" value="Winged helix-like DNA-binding domain superfamily/Winged helix DNA-binding domain"/>
    <property type="match status" value="1"/>
</dbReference>
<reference evidence="2" key="1">
    <citation type="submission" date="2022-09" db="EMBL/GenBank/DDBJ databases">
        <title>Actin cytoskeleton and complex cell architecture in an #Asgard archaeon.</title>
        <authorList>
            <person name="Ponce Toledo R.I."/>
            <person name="Schleper C."/>
            <person name="Rodrigues Oliveira T."/>
            <person name="Wollweber F."/>
            <person name="Xu J."/>
            <person name="Rittmann S."/>
            <person name="Klingl A."/>
            <person name="Pilhofer M."/>
        </authorList>
    </citation>
    <scope>NUCLEOTIDE SEQUENCE</scope>
    <source>
        <strain evidence="2">B-35</strain>
    </source>
</reference>
<dbReference type="EMBL" id="CP104013">
    <property type="protein sequence ID" value="UYP46622.1"/>
    <property type="molecule type" value="Genomic_DNA"/>
</dbReference>
<name>A0ABY6HSX8_9ARCH</name>
<protein>
    <recommendedName>
        <fullName evidence="1">Transcription regulator PadR N-terminal domain-containing protein</fullName>
    </recommendedName>
</protein>
<keyword evidence="3" id="KW-1185">Reference proteome</keyword>
<dbReference type="InterPro" id="IPR036388">
    <property type="entry name" value="WH-like_DNA-bd_sf"/>
</dbReference>
<dbReference type="InterPro" id="IPR036390">
    <property type="entry name" value="WH_DNA-bd_sf"/>
</dbReference>
<gene>
    <name evidence="2" type="ORF">NEF87_002907</name>
</gene>
<evidence type="ECO:0000259" key="1">
    <source>
        <dbReference type="Pfam" id="PF03551"/>
    </source>
</evidence>
<organism evidence="2 3">
    <name type="scientific">Candidatus Lokiarchaeum ossiferum</name>
    <dbReference type="NCBI Taxonomy" id="2951803"/>
    <lineage>
        <taxon>Archaea</taxon>
        <taxon>Promethearchaeati</taxon>
        <taxon>Promethearchaeota</taxon>
        <taxon>Promethearchaeia</taxon>
        <taxon>Promethearchaeales</taxon>
        <taxon>Promethearchaeaceae</taxon>
        <taxon>Candidatus Lokiarchaeum</taxon>
    </lineage>
</organism>
<accession>A0ABY6HSX8</accession>